<evidence type="ECO:0000313" key="2">
    <source>
        <dbReference type="Proteomes" id="UP000187313"/>
    </source>
</evidence>
<gene>
    <name evidence="1" type="ORF">BSK51_04275</name>
</gene>
<name>A0ABX3HWM8_9BACL</name>
<keyword evidence="2" id="KW-1185">Reference proteome</keyword>
<accession>A0ABX3HWM8</accession>
<comment type="caution">
    <text evidence="1">The sequence shown here is derived from an EMBL/GenBank/DDBJ whole genome shotgun (WGS) entry which is preliminary data.</text>
</comment>
<dbReference type="EMBL" id="MPTD01000002">
    <property type="protein sequence ID" value="OMD55276.1"/>
    <property type="molecule type" value="Genomic_DNA"/>
</dbReference>
<dbReference type="RefSeq" id="WP_076298318.1">
    <property type="nucleotide sequence ID" value="NZ_MPTD01000002.1"/>
</dbReference>
<protein>
    <submittedName>
        <fullName evidence="1">Uncharacterized protein</fullName>
    </submittedName>
</protein>
<evidence type="ECO:0000313" key="1">
    <source>
        <dbReference type="EMBL" id="OMD55276.1"/>
    </source>
</evidence>
<dbReference type="Proteomes" id="UP000187313">
    <property type="component" value="Unassembled WGS sequence"/>
</dbReference>
<proteinExistence type="predicted"/>
<sequence>MELKYTVLSGKMAFIHKVPIEEKIEKFMTEFVLKEPSFIGIVTVFKDTKYFEDNGDIYQRQLEYEVEQGKFRKRRYSKPLKWKVVVTHS</sequence>
<reference evidence="1 2" key="1">
    <citation type="submission" date="2016-10" db="EMBL/GenBank/DDBJ databases">
        <title>Paenibacillus species isolates.</title>
        <authorList>
            <person name="Beno S.M."/>
        </authorList>
    </citation>
    <scope>NUCLEOTIDE SEQUENCE [LARGE SCALE GENOMIC DNA]</scope>
    <source>
        <strain evidence="1 2">FSL R5-0923</strain>
    </source>
</reference>
<organism evidence="1 2">
    <name type="scientific">Paenibacillus odorifer</name>
    <dbReference type="NCBI Taxonomy" id="189426"/>
    <lineage>
        <taxon>Bacteria</taxon>
        <taxon>Bacillati</taxon>
        <taxon>Bacillota</taxon>
        <taxon>Bacilli</taxon>
        <taxon>Bacillales</taxon>
        <taxon>Paenibacillaceae</taxon>
        <taxon>Paenibacillus</taxon>
    </lineage>
</organism>